<gene>
    <name evidence="1" type="ORF">PISMIDRAFT_671922</name>
</gene>
<dbReference type="HOGENOM" id="CLU_2729253_0_0_1"/>
<reference evidence="2" key="2">
    <citation type="submission" date="2015-01" db="EMBL/GenBank/DDBJ databases">
        <title>Evolutionary Origins and Diversification of the Mycorrhizal Mutualists.</title>
        <authorList>
            <consortium name="DOE Joint Genome Institute"/>
            <consortium name="Mycorrhizal Genomics Consortium"/>
            <person name="Kohler A."/>
            <person name="Kuo A."/>
            <person name="Nagy L.G."/>
            <person name="Floudas D."/>
            <person name="Copeland A."/>
            <person name="Barry K.W."/>
            <person name="Cichocki N."/>
            <person name="Veneault-Fourrey C."/>
            <person name="LaButti K."/>
            <person name="Lindquist E.A."/>
            <person name="Lipzen A."/>
            <person name="Lundell T."/>
            <person name="Morin E."/>
            <person name="Murat C."/>
            <person name="Riley R."/>
            <person name="Ohm R."/>
            <person name="Sun H."/>
            <person name="Tunlid A."/>
            <person name="Henrissat B."/>
            <person name="Grigoriev I.V."/>
            <person name="Hibbett D.S."/>
            <person name="Martin F."/>
        </authorList>
    </citation>
    <scope>NUCLEOTIDE SEQUENCE [LARGE SCALE GENOMIC DNA]</scope>
    <source>
        <strain evidence="2">441</strain>
    </source>
</reference>
<evidence type="ECO:0000313" key="1">
    <source>
        <dbReference type="EMBL" id="KIK29946.1"/>
    </source>
</evidence>
<accession>A0A0C9ZKP2</accession>
<feature type="non-terminal residue" evidence="1">
    <location>
        <position position="1"/>
    </location>
</feature>
<name>A0A0C9ZKP2_9AGAM</name>
<protein>
    <submittedName>
        <fullName evidence="1">Uncharacterized protein</fullName>
    </submittedName>
</protein>
<dbReference type="EMBL" id="KN833688">
    <property type="protein sequence ID" value="KIK29946.1"/>
    <property type="molecule type" value="Genomic_DNA"/>
</dbReference>
<organism evidence="1 2">
    <name type="scientific">Pisolithus microcarpus 441</name>
    <dbReference type="NCBI Taxonomy" id="765257"/>
    <lineage>
        <taxon>Eukaryota</taxon>
        <taxon>Fungi</taxon>
        <taxon>Dikarya</taxon>
        <taxon>Basidiomycota</taxon>
        <taxon>Agaricomycotina</taxon>
        <taxon>Agaricomycetes</taxon>
        <taxon>Agaricomycetidae</taxon>
        <taxon>Boletales</taxon>
        <taxon>Sclerodermatineae</taxon>
        <taxon>Pisolithaceae</taxon>
        <taxon>Pisolithus</taxon>
    </lineage>
</organism>
<sequence>MHEHGVTDYIMSMLRLNRFLQLQMPTGSWGQCTAKILASFVFRLIHPSILIAGRRIRVRIPHRFARSGRQMI</sequence>
<proteinExistence type="predicted"/>
<evidence type="ECO:0000313" key="2">
    <source>
        <dbReference type="Proteomes" id="UP000054018"/>
    </source>
</evidence>
<reference evidence="1 2" key="1">
    <citation type="submission" date="2014-04" db="EMBL/GenBank/DDBJ databases">
        <authorList>
            <consortium name="DOE Joint Genome Institute"/>
            <person name="Kuo A."/>
            <person name="Kohler A."/>
            <person name="Costa M.D."/>
            <person name="Nagy L.G."/>
            <person name="Floudas D."/>
            <person name="Copeland A."/>
            <person name="Barry K.W."/>
            <person name="Cichocki N."/>
            <person name="Veneault-Fourrey C."/>
            <person name="LaButti K."/>
            <person name="Lindquist E.A."/>
            <person name="Lipzen A."/>
            <person name="Lundell T."/>
            <person name="Morin E."/>
            <person name="Murat C."/>
            <person name="Sun H."/>
            <person name="Tunlid A."/>
            <person name="Henrissat B."/>
            <person name="Grigoriev I.V."/>
            <person name="Hibbett D.S."/>
            <person name="Martin F."/>
            <person name="Nordberg H.P."/>
            <person name="Cantor M.N."/>
            <person name="Hua S.X."/>
        </authorList>
    </citation>
    <scope>NUCLEOTIDE SEQUENCE [LARGE SCALE GENOMIC DNA]</scope>
    <source>
        <strain evidence="1 2">441</strain>
    </source>
</reference>
<keyword evidence="2" id="KW-1185">Reference proteome</keyword>
<dbReference type="Proteomes" id="UP000054018">
    <property type="component" value="Unassembled WGS sequence"/>
</dbReference>
<dbReference type="AlphaFoldDB" id="A0A0C9ZKP2"/>